<organism evidence="3 4">
    <name type="scientific">Litoreibacter meonggei</name>
    <dbReference type="NCBI Taxonomy" id="1049199"/>
    <lineage>
        <taxon>Bacteria</taxon>
        <taxon>Pseudomonadati</taxon>
        <taxon>Pseudomonadota</taxon>
        <taxon>Alphaproteobacteria</taxon>
        <taxon>Rhodobacterales</taxon>
        <taxon>Roseobacteraceae</taxon>
        <taxon>Litoreibacter</taxon>
    </lineage>
</organism>
<evidence type="ECO:0000259" key="1">
    <source>
        <dbReference type="Pfam" id="PF08401"/>
    </source>
</evidence>
<accession>A0A497VNL1</accession>
<dbReference type="EMBL" id="RCCE01000007">
    <property type="protein sequence ID" value="RLJ40656.1"/>
    <property type="molecule type" value="Genomic_DNA"/>
</dbReference>
<gene>
    <name evidence="3" type="ORF">BCF46_3728</name>
</gene>
<dbReference type="Pfam" id="PF18818">
    <property type="entry name" value="MPTase-PolyVal"/>
    <property type="match status" value="1"/>
</dbReference>
<evidence type="ECO:0000259" key="2">
    <source>
        <dbReference type="Pfam" id="PF18818"/>
    </source>
</evidence>
<evidence type="ECO:0000313" key="3">
    <source>
        <dbReference type="EMBL" id="RLJ40656.1"/>
    </source>
</evidence>
<dbReference type="OrthoDB" id="9792687at2"/>
<evidence type="ECO:0000313" key="4">
    <source>
        <dbReference type="Proteomes" id="UP000269157"/>
    </source>
</evidence>
<comment type="caution">
    <text evidence="3">The sequence shown here is derived from an EMBL/GenBank/DDBJ whole genome shotgun (WGS) entry which is preliminary data.</text>
</comment>
<dbReference type="GO" id="GO:0003697">
    <property type="term" value="F:single-stranded DNA binding"/>
    <property type="evidence" value="ECO:0007669"/>
    <property type="project" value="InterPro"/>
</dbReference>
<reference evidence="3 4" key="1">
    <citation type="submission" date="2018-10" db="EMBL/GenBank/DDBJ databases">
        <title>Genomic Encyclopedia of Archaeal and Bacterial Type Strains, Phase II (KMG-II): from individual species to whole genera.</title>
        <authorList>
            <person name="Goeker M."/>
        </authorList>
    </citation>
    <scope>NUCLEOTIDE SEQUENCE [LARGE SCALE GENOMIC DNA]</scope>
    <source>
        <strain evidence="3 4">DSM 29466</strain>
    </source>
</reference>
<name>A0A497VNL1_9RHOB</name>
<protein>
    <submittedName>
        <fullName evidence="3">Antirestriction protein ArdC</fullName>
    </submittedName>
</protein>
<dbReference type="Proteomes" id="UP000269157">
    <property type="component" value="Unassembled WGS sequence"/>
</dbReference>
<dbReference type="PIRSF" id="PIRSF037112">
    <property type="entry name" value="Antirestriction_ArdC"/>
    <property type="match status" value="1"/>
</dbReference>
<dbReference type="RefSeq" id="WP_121027930.1">
    <property type="nucleotide sequence ID" value="NZ_RCCE01000007.1"/>
</dbReference>
<proteinExistence type="predicted"/>
<dbReference type="Pfam" id="PF08401">
    <property type="entry name" value="ArdcN"/>
    <property type="match status" value="1"/>
</dbReference>
<dbReference type="InterPro" id="IPR017113">
    <property type="entry name" value="Antirestriction_ArdC"/>
</dbReference>
<keyword evidence="4" id="KW-1185">Reference proteome</keyword>
<dbReference type="AlphaFoldDB" id="A0A497VNL1"/>
<feature type="domain" description="N-terminal" evidence="1">
    <location>
        <begin position="5"/>
        <end position="120"/>
    </location>
</feature>
<dbReference type="InterPro" id="IPR013610">
    <property type="entry name" value="ArdC_N"/>
</dbReference>
<dbReference type="InterPro" id="IPR041459">
    <property type="entry name" value="MPTase-PolyVal"/>
</dbReference>
<sequence length="299" mass="33237">MAKFDVYAEVTNQIIEALEQGVKPWECPWQTNAAALPFRVTGDRYRGINHVLLSLKAWAQGYRNPVWMTFKQAKDLGGMVRKGEKSSLVVKYGTFEAKEGAPEGDADAKMRGYLKAYRVFNVQQIDGLEDQFPTPDEAEPLNTRPIEQLSHFAANMIENMGVGFEEGGDRACYVPSLDKVHMPELSKFKAAELFYSTLFHELSHATGHKRRCDRTNEKAGSKFGNAVYAMEELVAEISSAMMGAQLGFQPGHIEDSAAYVQSWLKVLRDDKRAIVKAAAAAQRSADYLMEQAGEIAEAA</sequence>
<feature type="domain" description="Polyvalent protein metallopeptidase" evidence="2">
    <location>
        <begin position="154"/>
        <end position="279"/>
    </location>
</feature>